<evidence type="ECO:0000313" key="7">
    <source>
        <dbReference type="EMBL" id="HHS29135.1"/>
    </source>
</evidence>
<dbReference type="PANTHER" id="PTHR43229">
    <property type="entry name" value="NODULATION PROTEIN J"/>
    <property type="match status" value="1"/>
</dbReference>
<feature type="transmembrane region" description="Helical" evidence="5">
    <location>
        <begin position="245"/>
        <end position="263"/>
    </location>
</feature>
<keyword evidence="4 5" id="KW-0472">Membrane</keyword>
<dbReference type="InterPro" id="IPR051784">
    <property type="entry name" value="Nod_factor_ABC_transporter"/>
</dbReference>
<evidence type="ECO:0000256" key="2">
    <source>
        <dbReference type="ARBA" id="ARBA00022692"/>
    </source>
</evidence>
<dbReference type="InterPro" id="IPR013525">
    <property type="entry name" value="ABC2_TM"/>
</dbReference>
<feature type="transmembrane region" description="Helical" evidence="5">
    <location>
        <begin position="158"/>
        <end position="182"/>
    </location>
</feature>
<evidence type="ECO:0000256" key="4">
    <source>
        <dbReference type="ARBA" id="ARBA00023136"/>
    </source>
</evidence>
<keyword evidence="2 5" id="KW-0812">Transmembrane</keyword>
<keyword evidence="3 5" id="KW-1133">Transmembrane helix</keyword>
<feature type="transmembrane region" description="Helical" evidence="5">
    <location>
        <begin position="75"/>
        <end position="98"/>
    </location>
</feature>
<evidence type="ECO:0000259" key="6">
    <source>
        <dbReference type="Pfam" id="PF01061"/>
    </source>
</evidence>
<evidence type="ECO:0000256" key="5">
    <source>
        <dbReference type="SAM" id="Phobius"/>
    </source>
</evidence>
<dbReference type="PRINTS" id="PR00164">
    <property type="entry name" value="ABC2TRNSPORT"/>
</dbReference>
<feature type="transmembrane region" description="Helical" evidence="5">
    <location>
        <begin position="189"/>
        <end position="208"/>
    </location>
</feature>
<dbReference type="PANTHER" id="PTHR43229:SF2">
    <property type="entry name" value="NODULATION PROTEIN J"/>
    <property type="match status" value="1"/>
</dbReference>
<organism evidence="7">
    <name type="scientific">Desulfobacca acetoxidans</name>
    <dbReference type="NCBI Taxonomy" id="60893"/>
    <lineage>
        <taxon>Bacteria</taxon>
        <taxon>Pseudomonadati</taxon>
        <taxon>Thermodesulfobacteriota</taxon>
        <taxon>Desulfobaccia</taxon>
        <taxon>Desulfobaccales</taxon>
        <taxon>Desulfobaccaceae</taxon>
        <taxon>Desulfobacca</taxon>
    </lineage>
</organism>
<evidence type="ECO:0000256" key="1">
    <source>
        <dbReference type="ARBA" id="ARBA00004141"/>
    </source>
</evidence>
<feature type="domain" description="ABC-2 type transporter transmembrane" evidence="6">
    <location>
        <begin position="27"/>
        <end position="233"/>
    </location>
</feature>
<comment type="subcellular location">
    <subcellularLocation>
        <location evidence="1">Membrane</location>
        <topology evidence="1">Multi-pass membrane protein</topology>
    </subcellularLocation>
</comment>
<dbReference type="Pfam" id="PF01061">
    <property type="entry name" value="ABC2_membrane"/>
    <property type="match status" value="1"/>
</dbReference>
<gene>
    <name evidence="7" type="ORF">ENV52_05465</name>
</gene>
<accession>A0A7V6A2S2</accession>
<sequence>MKLPKSGSKKPIWKTFTVRLPTELNKIWAFAARSLLINRRNVFAIFEMLFWPGISISSVGLLTKFLKLESDTVTFVLIGAIGMNTIQIAQLDLSYSLLYDVWSKSLRHNFMAPMSLRHLLIGTGLVGILRGFLVFVIMSGLCTWLFGMDLGRPGVTALALFLAGMFLNAAILGILVIALVLRFGHRAEVAAWAFSYLLFLVGGLYYPVTVLPEGIRELAQFIPLTHFLDYFRNFYGFPLVSSSPLLWGFSQSVIYLALCCLFLRKTLRTALRRGTIIKMSE</sequence>
<dbReference type="InterPro" id="IPR000412">
    <property type="entry name" value="ABC_2_transport"/>
</dbReference>
<name>A0A7V6A2S2_9BACT</name>
<feature type="transmembrane region" description="Helical" evidence="5">
    <location>
        <begin position="42"/>
        <end position="63"/>
    </location>
</feature>
<dbReference type="AlphaFoldDB" id="A0A7V6A2S2"/>
<dbReference type="EMBL" id="DTGR01000082">
    <property type="protein sequence ID" value="HHS29135.1"/>
    <property type="molecule type" value="Genomic_DNA"/>
</dbReference>
<protein>
    <submittedName>
        <fullName evidence="7">ABC transporter permease</fullName>
    </submittedName>
</protein>
<dbReference type="GO" id="GO:0140359">
    <property type="term" value="F:ABC-type transporter activity"/>
    <property type="evidence" value="ECO:0007669"/>
    <property type="project" value="InterPro"/>
</dbReference>
<reference evidence="7" key="1">
    <citation type="journal article" date="2020" name="mSystems">
        <title>Genome- and Community-Level Interaction Insights into Carbon Utilization and Element Cycling Functions of Hydrothermarchaeota in Hydrothermal Sediment.</title>
        <authorList>
            <person name="Zhou Z."/>
            <person name="Liu Y."/>
            <person name="Xu W."/>
            <person name="Pan J."/>
            <person name="Luo Z.H."/>
            <person name="Li M."/>
        </authorList>
    </citation>
    <scope>NUCLEOTIDE SEQUENCE [LARGE SCALE GENOMIC DNA]</scope>
    <source>
        <strain evidence="7">SpSt-767</strain>
    </source>
</reference>
<proteinExistence type="predicted"/>
<evidence type="ECO:0000256" key="3">
    <source>
        <dbReference type="ARBA" id="ARBA00022989"/>
    </source>
</evidence>
<comment type="caution">
    <text evidence="7">The sequence shown here is derived from an EMBL/GenBank/DDBJ whole genome shotgun (WGS) entry which is preliminary data.</text>
</comment>
<dbReference type="GO" id="GO:0043190">
    <property type="term" value="C:ATP-binding cassette (ABC) transporter complex"/>
    <property type="evidence" value="ECO:0007669"/>
    <property type="project" value="InterPro"/>
</dbReference>
<feature type="transmembrane region" description="Helical" evidence="5">
    <location>
        <begin position="119"/>
        <end position="146"/>
    </location>
</feature>